<organism evidence="7 8">
    <name type="scientific">Corticibacter populi</name>
    <dbReference type="NCBI Taxonomy" id="1550736"/>
    <lineage>
        <taxon>Bacteria</taxon>
        <taxon>Pseudomonadati</taxon>
        <taxon>Pseudomonadota</taxon>
        <taxon>Betaproteobacteria</taxon>
        <taxon>Burkholderiales</taxon>
        <taxon>Comamonadaceae</taxon>
        <taxon>Corticibacter</taxon>
    </lineage>
</organism>
<evidence type="ECO:0000256" key="2">
    <source>
        <dbReference type="ARBA" id="ARBA00022630"/>
    </source>
</evidence>
<feature type="domain" description="FAD-binding" evidence="6">
    <location>
        <begin position="300"/>
        <end position="369"/>
    </location>
</feature>
<dbReference type="SUPFAM" id="SSF51905">
    <property type="entry name" value="FAD/NAD(P)-binding domain"/>
    <property type="match status" value="1"/>
</dbReference>
<reference evidence="7 8" key="1">
    <citation type="submission" date="2018-10" db="EMBL/GenBank/DDBJ databases">
        <title>Draft genome of Cortibacter populi DSM10536.</title>
        <authorList>
            <person name="Bernier A.-M."/>
            <person name="Bernard K."/>
        </authorList>
    </citation>
    <scope>NUCLEOTIDE SEQUENCE [LARGE SCALE GENOMIC DNA]</scope>
    <source>
        <strain evidence="7 8">DSM 105136</strain>
    </source>
</reference>
<evidence type="ECO:0000256" key="3">
    <source>
        <dbReference type="ARBA" id="ARBA00022827"/>
    </source>
</evidence>
<accession>A0A3M6QRD6</accession>
<dbReference type="OrthoDB" id="9782160at2"/>
<evidence type="ECO:0000256" key="4">
    <source>
        <dbReference type="ARBA" id="ARBA00023002"/>
    </source>
</evidence>
<dbReference type="InterPro" id="IPR050493">
    <property type="entry name" value="FAD-dep_Monooxygenase_BioMet"/>
</dbReference>
<dbReference type="InterPro" id="IPR002938">
    <property type="entry name" value="FAD-bd"/>
</dbReference>
<evidence type="ECO:0000256" key="5">
    <source>
        <dbReference type="ARBA" id="ARBA00023033"/>
    </source>
</evidence>
<keyword evidence="4" id="KW-0560">Oxidoreductase</keyword>
<dbReference type="GO" id="GO:0071949">
    <property type="term" value="F:FAD binding"/>
    <property type="evidence" value="ECO:0007669"/>
    <property type="project" value="InterPro"/>
</dbReference>
<dbReference type="Gene3D" id="3.50.50.60">
    <property type="entry name" value="FAD/NAD(P)-binding domain"/>
    <property type="match status" value="1"/>
</dbReference>
<dbReference type="PRINTS" id="PR00420">
    <property type="entry name" value="RNGMNOXGNASE"/>
</dbReference>
<evidence type="ECO:0000313" key="8">
    <source>
        <dbReference type="Proteomes" id="UP000278006"/>
    </source>
</evidence>
<proteinExistence type="predicted"/>
<protein>
    <submittedName>
        <fullName evidence="7">FAD-binding protein</fullName>
    </submittedName>
</protein>
<dbReference type="SUPFAM" id="SSF54373">
    <property type="entry name" value="FAD-linked reductases, C-terminal domain"/>
    <property type="match status" value="1"/>
</dbReference>
<feature type="domain" description="FAD-binding" evidence="6">
    <location>
        <begin position="5"/>
        <end position="176"/>
    </location>
</feature>
<dbReference type="EMBL" id="RDQO01000003">
    <property type="protein sequence ID" value="RMX05614.1"/>
    <property type="molecule type" value="Genomic_DNA"/>
</dbReference>
<keyword evidence="2" id="KW-0285">Flavoprotein</keyword>
<dbReference type="Proteomes" id="UP000278006">
    <property type="component" value="Unassembled WGS sequence"/>
</dbReference>
<dbReference type="PANTHER" id="PTHR13789">
    <property type="entry name" value="MONOOXYGENASE"/>
    <property type="match status" value="1"/>
</dbReference>
<keyword evidence="3" id="KW-0274">FAD</keyword>
<evidence type="ECO:0000259" key="6">
    <source>
        <dbReference type="Pfam" id="PF01494"/>
    </source>
</evidence>
<evidence type="ECO:0000313" key="7">
    <source>
        <dbReference type="EMBL" id="RMX05614.1"/>
    </source>
</evidence>
<evidence type="ECO:0000256" key="1">
    <source>
        <dbReference type="ARBA" id="ARBA00001974"/>
    </source>
</evidence>
<sequence length="410" mass="44814">MTESTLLIAGGGIGGLSAAIAAGERGLPVHLVEQSHAFGEVGAGIQLGPNAWHCLRQWGLETALSEYVAFPGNILARNALTGEHLSCLPLGEPFITHYGAPYTTIHRADLHALLLERASAYPALQVSMATTVTDYEPAADDRPITVHLSRDHDTQTLTAYALIGADGVHSRIRQQLLPDGTVTPTGHLAYRGLIQQSALPQRMRCTDVTTWLGPNLHAVSYPIRGSEWLNIVLIVDAMAAGHTASQDWDQAAPNDTVLDLGQGLCPPLRDLIQAVSSHGRAHDGHPWRAWPLWGRPALTSAQEMAQQQVALLGDAAHPMLPYLAQGAGMSIEDAFQLQQSLGLEALSISERLQHYARQRYARNAKVQRQARRNGRIFHYRGLMRLARDAALRTAGRRLMDSPWLYRPIWA</sequence>
<dbReference type="GO" id="GO:0004497">
    <property type="term" value="F:monooxygenase activity"/>
    <property type="evidence" value="ECO:0007669"/>
    <property type="project" value="UniProtKB-KW"/>
</dbReference>
<comment type="caution">
    <text evidence="7">The sequence shown here is derived from an EMBL/GenBank/DDBJ whole genome shotgun (WGS) entry which is preliminary data.</text>
</comment>
<dbReference type="InterPro" id="IPR036188">
    <property type="entry name" value="FAD/NAD-bd_sf"/>
</dbReference>
<dbReference type="RefSeq" id="WP_122229036.1">
    <property type="nucleotide sequence ID" value="NZ_RDQO01000003.1"/>
</dbReference>
<keyword evidence="5" id="KW-0503">Monooxygenase</keyword>
<gene>
    <name evidence="7" type="ORF">D8I35_10425</name>
</gene>
<comment type="cofactor">
    <cofactor evidence="1">
        <name>FAD</name>
        <dbReference type="ChEBI" id="CHEBI:57692"/>
    </cofactor>
</comment>
<dbReference type="AlphaFoldDB" id="A0A3M6QRD6"/>
<name>A0A3M6QRD6_9BURK</name>
<dbReference type="Pfam" id="PF01494">
    <property type="entry name" value="FAD_binding_3"/>
    <property type="match status" value="2"/>
</dbReference>
<dbReference type="PANTHER" id="PTHR13789:SF318">
    <property type="entry name" value="GERANYLGERANYL DIPHOSPHATE REDUCTASE"/>
    <property type="match status" value="1"/>
</dbReference>
<keyword evidence="8" id="KW-1185">Reference proteome</keyword>